<keyword evidence="3" id="KW-1185">Reference proteome</keyword>
<evidence type="ECO:0000256" key="1">
    <source>
        <dbReference type="SAM" id="MobiDB-lite"/>
    </source>
</evidence>
<proteinExistence type="predicted"/>
<accession>A0AAE1B867</accession>
<protein>
    <submittedName>
        <fullName evidence="2">Uncharacterized protein</fullName>
    </submittedName>
</protein>
<dbReference type="AlphaFoldDB" id="A0AAE1B867"/>
<feature type="region of interest" description="Disordered" evidence="1">
    <location>
        <begin position="56"/>
        <end position="76"/>
    </location>
</feature>
<sequence length="76" mass="8551">MNYQEKNADIVGKREFSSVLKKAWIRGIQKDTVIFGFRAAGLNPWNPEHVGMSKLGPSRLYATTTDTETNSDTMTE</sequence>
<comment type="caution">
    <text evidence="2">The sequence shown here is derived from an EMBL/GenBank/DDBJ whole genome shotgun (WGS) entry which is preliminary data.</text>
</comment>
<dbReference type="Proteomes" id="UP001283361">
    <property type="component" value="Unassembled WGS sequence"/>
</dbReference>
<gene>
    <name evidence="2" type="ORF">RRG08_041785</name>
</gene>
<evidence type="ECO:0000313" key="3">
    <source>
        <dbReference type="Proteomes" id="UP001283361"/>
    </source>
</evidence>
<feature type="compositionally biased region" description="Low complexity" evidence="1">
    <location>
        <begin position="63"/>
        <end position="76"/>
    </location>
</feature>
<reference evidence="2" key="1">
    <citation type="journal article" date="2023" name="G3 (Bethesda)">
        <title>A reference genome for the long-term kleptoplast-retaining sea slug Elysia crispata morphotype clarki.</title>
        <authorList>
            <person name="Eastman K.E."/>
            <person name="Pendleton A.L."/>
            <person name="Shaikh M.A."/>
            <person name="Suttiyut T."/>
            <person name="Ogas R."/>
            <person name="Tomko P."/>
            <person name="Gavelis G."/>
            <person name="Widhalm J.R."/>
            <person name="Wisecaver J.H."/>
        </authorList>
    </citation>
    <scope>NUCLEOTIDE SEQUENCE</scope>
    <source>
        <strain evidence="2">ECLA1</strain>
    </source>
</reference>
<name>A0AAE1B867_9GAST</name>
<evidence type="ECO:0000313" key="2">
    <source>
        <dbReference type="EMBL" id="KAK3801428.1"/>
    </source>
</evidence>
<organism evidence="2 3">
    <name type="scientific">Elysia crispata</name>
    <name type="common">lettuce slug</name>
    <dbReference type="NCBI Taxonomy" id="231223"/>
    <lineage>
        <taxon>Eukaryota</taxon>
        <taxon>Metazoa</taxon>
        <taxon>Spiralia</taxon>
        <taxon>Lophotrochozoa</taxon>
        <taxon>Mollusca</taxon>
        <taxon>Gastropoda</taxon>
        <taxon>Heterobranchia</taxon>
        <taxon>Euthyneura</taxon>
        <taxon>Panpulmonata</taxon>
        <taxon>Sacoglossa</taxon>
        <taxon>Placobranchoidea</taxon>
        <taxon>Plakobranchidae</taxon>
        <taxon>Elysia</taxon>
    </lineage>
</organism>
<dbReference type="EMBL" id="JAWDGP010000319">
    <property type="protein sequence ID" value="KAK3801428.1"/>
    <property type="molecule type" value="Genomic_DNA"/>
</dbReference>